<evidence type="ECO:0000313" key="3">
    <source>
        <dbReference type="EMBL" id="GAA5127914.1"/>
    </source>
</evidence>
<dbReference type="PROSITE" id="PS51257">
    <property type="entry name" value="PROKAR_LIPOPROTEIN"/>
    <property type="match status" value="1"/>
</dbReference>
<dbReference type="Proteomes" id="UP001500804">
    <property type="component" value="Unassembled WGS sequence"/>
</dbReference>
<feature type="chain" id="PRO_5045120746" description="Lipoprotein" evidence="2">
    <location>
        <begin position="25"/>
        <end position="207"/>
    </location>
</feature>
<comment type="caution">
    <text evidence="3">The sequence shown here is derived from an EMBL/GenBank/DDBJ whole genome shotgun (WGS) entry which is preliminary data.</text>
</comment>
<accession>A0ABP9NRA7</accession>
<reference evidence="4" key="1">
    <citation type="journal article" date="2019" name="Int. J. Syst. Evol. Microbiol.">
        <title>The Global Catalogue of Microorganisms (GCM) 10K type strain sequencing project: providing services to taxonomists for standard genome sequencing and annotation.</title>
        <authorList>
            <consortium name="The Broad Institute Genomics Platform"/>
            <consortium name="The Broad Institute Genome Sequencing Center for Infectious Disease"/>
            <person name="Wu L."/>
            <person name="Ma J."/>
        </authorList>
    </citation>
    <scope>NUCLEOTIDE SEQUENCE [LARGE SCALE GENOMIC DNA]</scope>
    <source>
        <strain evidence="4">JCM 18302</strain>
    </source>
</reference>
<dbReference type="RefSeq" id="WP_345607336.1">
    <property type="nucleotide sequence ID" value="NZ_BAABJO010000017.1"/>
</dbReference>
<feature type="region of interest" description="Disordered" evidence="1">
    <location>
        <begin position="31"/>
        <end position="56"/>
    </location>
</feature>
<sequence>MTRSPGPRSALIGVLATAALVVTALLTAGCTTTVGGTPTPNTGPVPSEGPGSDPVAWSDRLCEAVLSFAVPATSAPDFSTSADLPAVQRTVSSYLSSVVTGAQQGQAQLAEVGAAPEPGGDDATRRAQDALKALEDDFGGFKTTVDGMDPEDPEAFVGTLAQVQSKVSATTPPNPLGDLAAAPRLYRAAERSAQCQRLSALASVAPR</sequence>
<feature type="signal peptide" evidence="2">
    <location>
        <begin position="1"/>
        <end position="24"/>
    </location>
</feature>
<feature type="compositionally biased region" description="Low complexity" evidence="1">
    <location>
        <begin position="31"/>
        <end position="46"/>
    </location>
</feature>
<gene>
    <name evidence="3" type="ORF">GCM10023320_45890</name>
</gene>
<proteinExistence type="predicted"/>
<evidence type="ECO:0000256" key="1">
    <source>
        <dbReference type="SAM" id="MobiDB-lite"/>
    </source>
</evidence>
<keyword evidence="4" id="KW-1185">Reference proteome</keyword>
<protein>
    <recommendedName>
        <fullName evidence="5">Lipoprotein</fullName>
    </recommendedName>
</protein>
<name>A0ABP9NRA7_9PSEU</name>
<evidence type="ECO:0000313" key="4">
    <source>
        <dbReference type="Proteomes" id="UP001500804"/>
    </source>
</evidence>
<evidence type="ECO:0000256" key="2">
    <source>
        <dbReference type="SAM" id="SignalP"/>
    </source>
</evidence>
<dbReference type="EMBL" id="BAABJO010000017">
    <property type="protein sequence ID" value="GAA5127914.1"/>
    <property type="molecule type" value="Genomic_DNA"/>
</dbReference>
<evidence type="ECO:0008006" key="5">
    <source>
        <dbReference type="Google" id="ProtNLM"/>
    </source>
</evidence>
<keyword evidence="2" id="KW-0732">Signal</keyword>
<organism evidence="3 4">
    <name type="scientific">Pseudonocardia adelaidensis</name>
    <dbReference type="NCBI Taxonomy" id="648754"/>
    <lineage>
        <taxon>Bacteria</taxon>
        <taxon>Bacillati</taxon>
        <taxon>Actinomycetota</taxon>
        <taxon>Actinomycetes</taxon>
        <taxon>Pseudonocardiales</taxon>
        <taxon>Pseudonocardiaceae</taxon>
        <taxon>Pseudonocardia</taxon>
    </lineage>
</organism>